<feature type="transmembrane region" description="Helical" evidence="6">
    <location>
        <begin position="252"/>
        <end position="270"/>
    </location>
</feature>
<sequence length="283" mass="28984">MAACGYGSMALFARLAYADGVDTTSLLALRFALASVVLGFWVRHQRIALPRGRELWGFAGLGALFASMAWTYFSALHYASSGLVALLVYVYPIMVAVLGALLGLDRFGRAETIALATCAVGLYLLLGQSMHAGSPLGVILSLLSGLLYAIYILCNSRFGQGVNPLGAAWVVIVSAAVIDGLIAAWHLTLPASPTGWGALLALACFSSALANSAFLMGLRHVGPTLASVLSTLEPVVTVSLGLAFLGETLNPSALAGSALVLGAAAGLALARARAPAPVAPCPS</sequence>
<feature type="transmembrane region" description="Helical" evidence="6">
    <location>
        <begin position="225"/>
        <end position="246"/>
    </location>
</feature>
<feature type="transmembrane region" description="Helical" evidence="6">
    <location>
        <begin position="166"/>
        <end position="187"/>
    </location>
</feature>
<name>A0A4R7B5U3_9NEIS</name>
<dbReference type="PANTHER" id="PTHR32322:SF2">
    <property type="entry name" value="EAMA DOMAIN-CONTAINING PROTEIN"/>
    <property type="match status" value="1"/>
</dbReference>
<dbReference type="InterPro" id="IPR000620">
    <property type="entry name" value="EamA_dom"/>
</dbReference>
<dbReference type="Pfam" id="PF00892">
    <property type="entry name" value="EamA"/>
    <property type="match status" value="2"/>
</dbReference>
<protein>
    <submittedName>
        <fullName evidence="8">Threonine/homoserine efflux transporter RhtA</fullName>
    </submittedName>
</protein>
<feature type="transmembrane region" description="Helical" evidence="6">
    <location>
        <begin position="113"/>
        <end position="130"/>
    </location>
</feature>
<feature type="transmembrane region" description="Helical" evidence="6">
    <location>
        <begin position="55"/>
        <end position="73"/>
    </location>
</feature>
<reference evidence="8 9" key="1">
    <citation type="submission" date="2019-03" db="EMBL/GenBank/DDBJ databases">
        <title>Genomic Encyclopedia of Type Strains, Phase III (KMG-III): the genomes of soil and plant-associated and newly described type strains.</title>
        <authorList>
            <person name="Whitman W."/>
        </authorList>
    </citation>
    <scope>NUCLEOTIDE SEQUENCE [LARGE SCALE GENOMIC DNA]</scope>
    <source>
        <strain evidence="8 9">CECT 8976</strain>
    </source>
</reference>
<feature type="domain" description="EamA" evidence="7">
    <location>
        <begin position="136"/>
        <end position="267"/>
    </location>
</feature>
<organism evidence="8 9">
    <name type="scientific">Paludibacterium purpuratum</name>
    <dbReference type="NCBI Taxonomy" id="1144873"/>
    <lineage>
        <taxon>Bacteria</taxon>
        <taxon>Pseudomonadati</taxon>
        <taxon>Pseudomonadota</taxon>
        <taxon>Betaproteobacteria</taxon>
        <taxon>Neisseriales</taxon>
        <taxon>Chromobacteriaceae</taxon>
        <taxon>Paludibacterium</taxon>
    </lineage>
</organism>
<dbReference type="GO" id="GO:0016020">
    <property type="term" value="C:membrane"/>
    <property type="evidence" value="ECO:0007669"/>
    <property type="project" value="UniProtKB-SubCell"/>
</dbReference>
<dbReference type="EMBL" id="SNZP01000006">
    <property type="protein sequence ID" value="TDR79971.1"/>
    <property type="molecule type" value="Genomic_DNA"/>
</dbReference>
<accession>A0A4R7B5U3</accession>
<comment type="similarity">
    <text evidence="2">Belongs to the EamA transporter family.</text>
</comment>
<feature type="transmembrane region" description="Helical" evidence="6">
    <location>
        <begin position="79"/>
        <end position="101"/>
    </location>
</feature>
<keyword evidence="5 6" id="KW-0472">Membrane</keyword>
<dbReference type="InterPro" id="IPR050638">
    <property type="entry name" value="AA-Vitamin_Transporters"/>
</dbReference>
<feature type="transmembrane region" description="Helical" evidence="6">
    <location>
        <begin position="199"/>
        <end position="218"/>
    </location>
</feature>
<dbReference type="PANTHER" id="PTHR32322">
    <property type="entry name" value="INNER MEMBRANE TRANSPORTER"/>
    <property type="match status" value="1"/>
</dbReference>
<evidence type="ECO:0000259" key="7">
    <source>
        <dbReference type="Pfam" id="PF00892"/>
    </source>
</evidence>
<evidence type="ECO:0000313" key="8">
    <source>
        <dbReference type="EMBL" id="TDR79971.1"/>
    </source>
</evidence>
<evidence type="ECO:0000256" key="5">
    <source>
        <dbReference type="ARBA" id="ARBA00023136"/>
    </source>
</evidence>
<dbReference type="SUPFAM" id="SSF103481">
    <property type="entry name" value="Multidrug resistance efflux transporter EmrE"/>
    <property type="match status" value="2"/>
</dbReference>
<feature type="transmembrane region" description="Helical" evidence="6">
    <location>
        <begin position="28"/>
        <end position="43"/>
    </location>
</feature>
<keyword evidence="4 6" id="KW-1133">Transmembrane helix</keyword>
<comment type="subcellular location">
    <subcellularLocation>
        <location evidence="1">Membrane</location>
        <topology evidence="1">Multi-pass membrane protein</topology>
    </subcellularLocation>
</comment>
<keyword evidence="3 6" id="KW-0812">Transmembrane</keyword>
<comment type="caution">
    <text evidence="8">The sequence shown here is derived from an EMBL/GenBank/DDBJ whole genome shotgun (WGS) entry which is preliminary data.</text>
</comment>
<evidence type="ECO:0000256" key="4">
    <source>
        <dbReference type="ARBA" id="ARBA00022989"/>
    </source>
</evidence>
<evidence type="ECO:0000256" key="1">
    <source>
        <dbReference type="ARBA" id="ARBA00004141"/>
    </source>
</evidence>
<dbReference type="InterPro" id="IPR037185">
    <property type="entry name" value="EmrE-like"/>
</dbReference>
<dbReference type="AlphaFoldDB" id="A0A4R7B5U3"/>
<dbReference type="Proteomes" id="UP000295611">
    <property type="component" value="Unassembled WGS sequence"/>
</dbReference>
<evidence type="ECO:0000256" key="3">
    <source>
        <dbReference type="ARBA" id="ARBA00022692"/>
    </source>
</evidence>
<evidence type="ECO:0000256" key="6">
    <source>
        <dbReference type="SAM" id="Phobius"/>
    </source>
</evidence>
<proteinExistence type="inferred from homology"/>
<keyword evidence="9" id="KW-1185">Reference proteome</keyword>
<evidence type="ECO:0000313" key="9">
    <source>
        <dbReference type="Proteomes" id="UP000295611"/>
    </source>
</evidence>
<feature type="transmembrane region" description="Helical" evidence="6">
    <location>
        <begin position="136"/>
        <end position="154"/>
    </location>
</feature>
<evidence type="ECO:0000256" key="2">
    <source>
        <dbReference type="ARBA" id="ARBA00007362"/>
    </source>
</evidence>
<gene>
    <name evidence="8" type="ORF">DFP86_106111</name>
</gene>
<feature type="domain" description="EamA" evidence="7">
    <location>
        <begin position="2"/>
        <end position="126"/>
    </location>
</feature>